<feature type="domain" description="Peptidase C1A papain C-terminal" evidence="8">
    <location>
        <begin position="126"/>
        <end position="339"/>
    </location>
</feature>
<dbReference type="InterPro" id="IPR000169">
    <property type="entry name" value="Pept_cys_AS"/>
</dbReference>
<proteinExistence type="inferred from homology"/>
<evidence type="ECO:0000256" key="6">
    <source>
        <dbReference type="ARBA" id="ARBA00023157"/>
    </source>
</evidence>
<dbReference type="InterPro" id="IPR000668">
    <property type="entry name" value="Peptidase_C1A_C"/>
</dbReference>
<keyword evidence="6" id="KW-1015">Disulfide bond</keyword>
<dbReference type="GO" id="GO:0008234">
    <property type="term" value="F:cysteine-type peptidase activity"/>
    <property type="evidence" value="ECO:0007669"/>
    <property type="project" value="UniProtKB-KW"/>
</dbReference>
<organism evidence="10 11">
    <name type="scientific">Polypedilum vanderplanki</name>
    <name type="common">Sleeping chironomid midge</name>
    <dbReference type="NCBI Taxonomy" id="319348"/>
    <lineage>
        <taxon>Eukaryota</taxon>
        <taxon>Metazoa</taxon>
        <taxon>Ecdysozoa</taxon>
        <taxon>Arthropoda</taxon>
        <taxon>Hexapoda</taxon>
        <taxon>Insecta</taxon>
        <taxon>Pterygota</taxon>
        <taxon>Neoptera</taxon>
        <taxon>Endopterygota</taxon>
        <taxon>Diptera</taxon>
        <taxon>Nematocera</taxon>
        <taxon>Chironomoidea</taxon>
        <taxon>Chironomidae</taxon>
        <taxon>Chironominae</taxon>
        <taxon>Polypedilum</taxon>
        <taxon>Polypedilum</taxon>
    </lineage>
</organism>
<dbReference type="Pfam" id="PF08246">
    <property type="entry name" value="Inhibitor_I29"/>
    <property type="match status" value="1"/>
</dbReference>
<dbReference type="SMART" id="SM00848">
    <property type="entry name" value="Inhibitor_I29"/>
    <property type="match status" value="1"/>
</dbReference>
<dbReference type="FunFam" id="3.90.70.10:FF:000332">
    <property type="entry name" value="Cathepsin L1"/>
    <property type="match status" value="1"/>
</dbReference>
<keyword evidence="5" id="KW-0865">Zymogen</keyword>
<evidence type="ECO:0000256" key="2">
    <source>
        <dbReference type="ARBA" id="ARBA00022670"/>
    </source>
</evidence>
<dbReference type="Proteomes" id="UP001107558">
    <property type="component" value="Chromosome 4"/>
</dbReference>
<comment type="caution">
    <text evidence="10">The sequence shown here is derived from an EMBL/GenBank/DDBJ whole genome shotgun (WGS) entry which is preliminary data.</text>
</comment>
<keyword evidence="11" id="KW-1185">Reference proteome</keyword>
<dbReference type="PRINTS" id="PR00705">
    <property type="entry name" value="PAPAIN"/>
</dbReference>
<dbReference type="InterPro" id="IPR013201">
    <property type="entry name" value="Prot_inhib_I29"/>
</dbReference>
<evidence type="ECO:0000256" key="5">
    <source>
        <dbReference type="ARBA" id="ARBA00023145"/>
    </source>
</evidence>
<dbReference type="InterPro" id="IPR039417">
    <property type="entry name" value="Peptidase_C1A_papain-like"/>
</dbReference>
<dbReference type="InterPro" id="IPR038765">
    <property type="entry name" value="Papain-like_cys_pep_sf"/>
</dbReference>
<dbReference type="PROSITE" id="PS00639">
    <property type="entry name" value="THIOL_PROTEASE_HIS"/>
    <property type="match status" value="1"/>
</dbReference>
<evidence type="ECO:0000256" key="7">
    <source>
        <dbReference type="SAM" id="SignalP"/>
    </source>
</evidence>
<accession>A0A9J6BGA2</accession>
<dbReference type="InterPro" id="IPR013128">
    <property type="entry name" value="Peptidase_C1A"/>
</dbReference>
<dbReference type="InterPro" id="IPR025660">
    <property type="entry name" value="Pept_his_AS"/>
</dbReference>
<feature type="domain" description="Cathepsin propeptide inhibitor" evidence="9">
    <location>
        <begin position="34"/>
        <end position="94"/>
    </location>
</feature>
<feature type="signal peptide" evidence="7">
    <location>
        <begin position="1"/>
        <end position="18"/>
    </location>
</feature>
<protein>
    <submittedName>
        <fullName evidence="10">Uncharacterized protein</fullName>
    </submittedName>
</protein>
<evidence type="ECO:0000313" key="11">
    <source>
        <dbReference type="Proteomes" id="UP001107558"/>
    </source>
</evidence>
<dbReference type="Gene3D" id="3.90.70.10">
    <property type="entry name" value="Cysteine proteinases"/>
    <property type="match status" value="1"/>
</dbReference>
<evidence type="ECO:0000313" key="10">
    <source>
        <dbReference type="EMBL" id="KAG5668623.1"/>
    </source>
</evidence>
<dbReference type="GO" id="GO:0006508">
    <property type="term" value="P:proteolysis"/>
    <property type="evidence" value="ECO:0007669"/>
    <property type="project" value="UniProtKB-KW"/>
</dbReference>
<evidence type="ECO:0000259" key="8">
    <source>
        <dbReference type="SMART" id="SM00645"/>
    </source>
</evidence>
<keyword evidence="3" id="KW-0378">Hydrolase</keyword>
<dbReference type="Pfam" id="PF00112">
    <property type="entry name" value="Peptidase_C1"/>
    <property type="match status" value="1"/>
</dbReference>
<sequence>MKTFTNILLFTFTTFVMSDNEKIFAAEIEKKIAFSEFKEDLNKTYENKKEEKVAFTNFKETFEVVQKHNEDFNRGNTSFTMQINKNADESEDFFMARLNFDLETDVMDARADDDYPIVPKCNKQFLNYSMDGFVNNIKNQGRCGACYAFAVAGACEGAFYKKYKKLYKIAEQQLVDCTKSNEYGNRGCVGGKISASYGYLSHWKAMNESEYPYKARDNGTCLYNETVAISKITNYIKLTNVNETYLKDLLCVYGPLTVGIDASAKTFQYYSSGVYYDEECGTTINHAVLLIGFGTDPEFGPYWLLKNSYGKNWGERGYIRISRGKGNVCAFLNQITACII</sequence>
<evidence type="ECO:0000259" key="9">
    <source>
        <dbReference type="SMART" id="SM00848"/>
    </source>
</evidence>
<dbReference type="PROSITE" id="PS00139">
    <property type="entry name" value="THIOL_PROTEASE_CYS"/>
    <property type="match status" value="1"/>
</dbReference>
<dbReference type="SUPFAM" id="SSF54001">
    <property type="entry name" value="Cysteine proteinases"/>
    <property type="match status" value="1"/>
</dbReference>
<dbReference type="OrthoDB" id="7852805at2759"/>
<dbReference type="AlphaFoldDB" id="A0A9J6BGA2"/>
<keyword evidence="7" id="KW-0732">Signal</keyword>
<dbReference type="SMART" id="SM00645">
    <property type="entry name" value="Pept_C1"/>
    <property type="match status" value="1"/>
</dbReference>
<comment type="similarity">
    <text evidence="1">Belongs to the peptidase C1 family.</text>
</comment>
<evidence type="ECO:0000256" key="3">
    <source>
        <dbReference type="ARBA" id="ARBA00022801"/>
    </source>
</evidence>
<dbReference type="EMBL" id="JADBJN010000004">
    <property type="protein sequence ID" value="KAG5668623.1"/>
    <property type="molecule type" value="Genomic_DNA"/>
</dbReference>
<keyword evidence="2" id="KW-0645">Protease</keyword>
<dbReference type="CDD" id="cd02248">
    <property type="entry name" value="Peptidase_C1A"/>
    <property type="match status" value="1"/>
</dbReference>
<feature type="chain" id="PRO_5039898139" evidence="7">
    <location>
        <begin position="19"/>
        <end position="340"/>
    </location>
</feature>
<reference evidence="10" key="1">
    <citation type="submission" date="2021-03" db="EMBL/GenBank/DDBJ databases">
        <title>Chromosome level genome of the anhydrobiotic midge Polypedilum vanderplanki.</title>
        <authorList>
            <person name="Yoshida Y."/>
            <person name="Kikawada T."/>
            <person name="Gusev O."/>
        </authorList>
    </citation>
    <scope>NUCLEOTIDE SEQUENCE</scope>
    <source>
        <strain evidence="10">NIAS01</strain>
        <tissue evidence="10">Whole body or cell culture</tissue>
    </source>
</reference>
<keyword evidence="4" id="KW-0788">Thiol protease</keyword>
<dbReference type="PANTHER" id="PTHR12411">
    <property type="entry name" value="CYSTEINE PROTEASE FAMILY C1-RELATED"/>
    <property type="match status" value="1"/>
</dbReference>
<name>A0A9J6BGA2_POLVA</name>
<evidence type="ECO:0000256" key="4">
    <source>
        <dbReference type="ARBA" id="ARBA00022807"/>
    </source>
</evidence>
<evidence type="ECO:0000256" key="1">
    <source>
        <dbReference type="ARBA" id="ARBA00008455"/>
    </source>
</evidence>
<gene>
    <name evidence="10" type="ORF">PVAND_016558</name>
</gene>